<evidence type="ECO:0000313" key="1">
    <source>
        <dbReference type="EMBL" id="MBP1970396.1"/>
    </source>
</evidence>
<dbReference type="Proteomes" id="UP001519345">
    <property type="component" value="Unassembled WGS sequence"/>
</dbReference>
<protein>
    <submittedName>
        <fullName evidence="1">Uncharacterized protein</fullName>
    </submittedName>
</protein>
<organism evidence="1 2">
    <name type="scientific">Virgibacillus natechei</name>
    <dbReference type="NCBI Taxonomy" id="1216297"/>
    <lineage>
        <taxon>Bacteria</taxon>
        <taxon>Bacillati</taxon>
        <taxon>Bacillota</taxon>
        <taxon>Bacilli</taxon>
        <taxon>Bacillales</taxon>
        <taxon>Bacillaceae</taxon>
        <taxon>Virgibacillus</taxon>
    </lineage>
</organism>
<name>A0ABS4IHI6_9BACI</name>
<gene>
    <name evidence="1" type="ORF">J2Z83_002514</name>
</gene>
<sequence>MTRLGRATIYRENNDWTCLETGKLISDSKPNEKIDVCMLHMDGLVKIKGEKVMENVKTLHGI</sequence>
<evidence type="ECO:0000313" key="2">
    <source>
        <dbReference type="Proteomes" id="UP001519345"/>
    </source>
</evidence>
<comment type="caution">
    <text evidence="1">The sequence shown here is derived from an EMBL/GenBank/DDBJ whole genome shotgun (WGS) entry which is preliminary data.</text>
</comment>
<accession>A0ABS4IHI6</accession>
<reference evidence="1 2" key="1">
    <citation type="submission" date="2021-03" db="EMBL/GenBank/DDBJ databases">
        <title>Genomic Encyclopedia of Type Strains, Phase IV (KMG-IV): sequencing the most valuable type-strain genomes for metagenomic binning, comparative biology and taxonomic classification.</title>
        <authorList>
            <person name="Goeker M."/>
        </authorList>
    </citation>
    <scope>NUCLEOTIDE SEQUENCE [LARGE SCALE GENOMIC DNA]</scope>
    <source>
        <strain evidence="1 2">DSM 25609</strain>
    </source>
</reference>
<proteinExistence type="predicted"/>
<keyword evidence="2" id="KW-1185">Reference proteome</keyword>
<dbReference type="RefSeq" id="WP_209463528.1">
    <property type="nucleotide sequence ID" value="NZ_CP110224.1"/>
</dbReference>
<dbReference type="EMBL" id="JAGGKX010000012">
    <property type="protein sequence ID" value="MBP1970396.1"/>
    <property type="molecule type" value="Genomic_DNA"/>
</dbReference>